<feature type="region of interest" description="Disordered" evidence="1">
    <location>
        <begin position="1"/>
        <end position="32"/>
    </location>
</feature>
<protein>
    <submittedName>
        <fullName evidence="2">Uncharacterized protein</fullName>
    </submittedName>
</protein>
<organism evidence="2 3">
    <name type="scientific">Streptomyces luteireticuli</name>
    <dbReference type="NCBI Taxonomy" id="173858"/>
    <lineage>
        <taxon>Bacteria</taxon>
        <taxon>Bacillati</taxon>
        <taxon>Actinomycetota</taxon>
        <taxon>Actinomycetes</taxon>
        <taxon>Kitasatosporales</taxon>
        <taxon>Streptomycetaceae</taxon>
        <taxon>Streptomyces</taxon>
    </lineage>
</organism>
<reference evidence="3" key="1">
    <citation type="journal article" date="2019" name="Int. J. Syst. Evol. Microbiol.">
        <title>The Global Catalogue of Microorganisms (GCM) 10K type strain sequencing project: providing services to taxonomists for standard genome sequencing and annotation.</title>
        <authorList>
            <consortium name="The Broad Institute Genomics Platform"/>
            <consortium name="The Broad Institute Genome Sequencing Center for Infectious Disease"/>
            <person name="Wu L."/>
            <person name="Ma J."/>
        </authorList>
    </citation>
    <scope>NUCLEOTIDE SEQUENCE [LARGE SCALE GENOMIC DNA]</scope>
    <source>
        <strain evidence="3">JCM 4788</strain>
    </source>
</reference>
<evidence type="ECO:0000313" key="2">
    <source>
        <dbReference type="EMBL" id="GAA0410002.1"/>
    </source>
</evidence>
<proteinExistence type="predicted"/>
<evidence type="ECO:0000313" key="3">
    <source>
        <dbReference type="Proteomes" id="UP001500879"/>
    </source>
</evidence>
<evidence type="ECO:0000256" key="1">
    <source>
        <dbReference type="SAM" id="MobiDB-lite"/>
    </source>
</evidence>
<dbReference type="EMBL" id="BAAABX010000038">
    <property type="protein sequence ID" value="GAA0410002.1"/>
    <property type="molecule type" value="Genomic_DNA"/>
</dbReference>
<sequence>MTTDSPVPAAVPSSEPHPLSSAAASPAPSGAASHWSRFLTYTFLTVQVVRADGRPLAGEFSVVLVVQVERWYC</sequence>
<gene>
    <name evidence="2" type="ORF">GCM10010357_33860</name>
</gene>
<keyword evidence="3" id="KW-1185">Reference proteome</keyword>
<comment type="caution">
    <text evidence="2">The sequence shown here is derived from an EMBL/GenBank/DDBJ whole genome shotgun (WGS) entry which is preliminary data.</text>
</comment>
<dbReference type="Proteomes" id="UP001500879">
    <property type="component" value="Unassembled WGS sequence"/>
</dbReference>
<accession>A0ABP3IM78</accession>
<name>A0ABP3IM78_9ACTN</name>